<organism evidence="1">
    <name type="scientific">Anguilla anguilla</name>
    <name type="common">European freshwater eel</name>
    <name type="synonym">Muraena anguilla</name>
    <dbReference type="NCBI Taxonomy" id="7936"/>
    <lineage>
        <taxon>Eukaryota</taxon>
        <taxon>Metazoa</taxon>
        <taxon>Chordata</taxon>
        <taxon>Craniata</taxon>
        <taxon>Vertebrata</taxon>
        <taxon>Euteleostomi</taxon>
        <taxon>Actinopterygii</taxon>
        <taxon>Neopterygii</taxon>
        <taxon>Teleostei</taxon>
        <taxon>Anguilliformes</taxon>
        <taxon>Anguillidae</taxon>
        <taxon>Anguilla</taxon>
    </lineage>
</organism>
<evidence type="ECO:0000313" key="1">
    <source>
        <dbReference type="EMBL" id="JAH76925.1"/>
    </source>
</evidence>
<reference evidence="1" key="2">
    <citation type="journal article" date="2015" name="Fish Shellfish Immunol.">
        <title>Early steps in the European eel (Anguilla anguilla)-Vibrio vulnificus interaction in the gills: Role of the RtxA13 toxin.</title>
        <authorList>
            <person name="Callol A."/>
            <person name="Pajuelo D."/>
            <person name="Ebbesson L."/>
            <person name="Teles M."/>
            <person name="MacKenzie S."/>
            <person name="Amaro C."/>
        </authorList>
    </citation>
    <scope>NUCLEOTIDE SEQUENCE</scope>
</reference>
<dbReference type="EMBL" id="GBXM01031652">
    <property type="protein sequence ID" value="JAH76925.1"/>
    <property type="molecule type" value="Transcribed_RNA"/>
</dbReference>
<proteinExistence type="predicted"/>
<sequence>MCRGFHFHNTKTNSIDTFTLHCKQQLKCVI</sequence>
<dbReference type="AlphaFoldDB" id="A0A0E9VHN4"/>
<accession>A0A0E9VHN4</accession>
<reference evidence="1" key="1">
    <citation type="submission" date="2014-11" db="EMBL/GenBank/DDBJ databases">
        <authorList>
            <person name="Amaro Gonzalez C."/>
        </authorList>
    </citation>
    <scope>NUCLEOTIDE SEQUENCE</scope>
</reference>
<protein>
    <submittedName>
        <fullName evidence="1">Uncharacterized protein</fullName>
    </submittedName>
</protein>
<name>A0A0E9VHN4_ANGAN</name>